<evidence type="ECO:0000313" key="4">
    <source>
        <dbReference type="Proteomes" id="UP001153069"/>
    </source>
</evidence>
<sequence>MVSTDSSRPDPPDYQQEEGESPWDGIGPDSTNCVRRHPSWLPTDMCHLKGSAVGPTDAAASLVTGTNNNNDNEDGPHGTILANARLVETELEPVVSAHVLEQQQSTPCSTCVPDTNTVGGRRLLCAIVVIAVALSAVAITGILCASGVCTSKEEDPPITSFTTEQGTFAASSSPSVVFQESIRPLLVVTTLLLLVCG</sequence>
<proteinExistence type="predicted"/>
<evidence type="ECO:0000256" key="2">
    <source>
        <dbReference type="SAM" id="Phobius"/>
    </source>
</evidence>
<protein>
    <submittedName>
        <fullName evidence="3">Uncharacterized protein</fullName>
    </submittedName>
</protein>
<feature type="transmembrane region" description="Helical" evidence="2">
    <location>
        <begin position="123"/>
        <end position="143"/>
    </location>
</feature>
<keyword evidence="2" id="KW-0812">Transmembrane</keyword>
<evidence type="ECO:0000313" key="3">
    <source>
        <dbReference type="EMBL" id="CAB9510837.1"/>
    </source>
</evidence>
<keyword evidence="2" id="KW-1133">Transmembrane helix</keyword>
<feature type="region of interest" description="Disordered" evidence="1">
    <location>
        <begin position="1"/>
        <end position="31"/>
    </location>
</feature>
<reference evidence="3" key="1">
    <citation type="submission" date="2020-06" db="EMBL/GenBank/DDBJ databases">
        <authorList>
            <consortium name="Plant Systems Biology data submission"/>
        </authorList>
    </citation>
    <scope>NUCLEOTIDE SEQUENCE</scope>
    <source>
        <strain evidence="3">D6</strain>
    </source>
</reference>
<dbReference type="AlphaFoldDB" id="A0A9N8HFG9"/>
<keyword evidence="2" id="KW-0472">Membrane</keyword>
<dbReference type="EMBL" id="CAICTM010000454">
    <property type="protein sequence ID" value="CAB9510837.1"/>
    <property type="molecule type" value="Genomic_DNA"/>
</dbReference>
<name>A0A9N8HFG9_9STRA</name>
<organism evidence="3 4">
    <name type="scientific">Seminavis robusta</name>
    <dbReference type="NCBI Taxonomy" id="568900"/>
    <lineage>
        <taxon>Eukaryota</taxon>
        <taxon>Sar</taxon>
        <taxon>Stramenopiles</taxon>
        <taxon>Ochrophyta</taxon>
        <taxon>Bacillariophyta</taxon>
        <taxon>Bacillariophyceae</taxon>
        <taxon>Bacillariophycidae</taxon>
        <taxon>Naviculales</taxon>
        <taxon>Naviculaceae</taxon>
        <taxon>Seminavis</taxon>
    </lineage>
</organism>
<gene>
    <name evidence="3" type="ORF">SEMRO_455_G146500.1</name>
</gene>
<keyword evidence="4" id="KW-1185">Reference proteome</keyword>
<evidence type="ECO:0000256" key="1">
    <source>
        <dbReference type="SAM" id="MobiDB-lite"/>
    </source>
</evidence>
<dbReference type="Proteomes" id="UP001153069">
    <property type="component" value="Unassembled WGS sequence"/>
</dbReference>
<comment type="caution">
    <text evidence="3">The sequence shown here is derived from an EMBL/GenBank/DDBJ whole genome shotgun (WGS) entry which is preliminary data.</text>
</comment>
<accession>A0A9N8HFG9</accession>